<keyword evidence="4" id="KW-0521">NADP</keyword>
<dbReference type="InterPro" id="IPR036291">
    <property type="entry name" value="NAD(P)-bd_dom_sf"/>
</dbReference>
<evidence type="ECO:0000313" key="7">
    <source>
        <dbReference type="EMBL" id="CAL5058228.1"/>
    </source>
</evidence>
<dbReference type="InterPro" id="IPR013120">
    <property type="entry name" value="FAR_NAD-bd"/>
</dbReference>
<dbReference type="GO" id="GO:0006629">
    <property type="term" value="P:lipid metabolic process"/>
    <property type="evidence" value="ECO:0007669"/>
    <property type="project" value="UniProtKB-KW"/>
</dbReference>
<evidence type="ECO:0000256" key="1">
    <source>
        <dbReference type="ARBA" id="ARBA00005928"/>
    </source>
</evidence>
<feature type="domain" description="Fatty acyl-CoA reductase C-terminal" evidence="5">
    <location>
        <begin position="495"/>
        <end position="570"/>
    </location>
</feature>
<dbReference type="Gene3D" id="3.40.50.720">
    <property type="entry name" value="NAD(P)-binding Rossmann-like Domain"/>
    <property type="match status" value="1"/>
</dbReference>
<dbReference type="CDD" id="cd09071">
    <property type="entry name" value="FAR_C"/>
    <property type="match status" value="1"/>
</dbReference>
<evidence type="ECO:0000256" key="3">
    <source>
        <dbReference type="ARBA" id="ARBA00023098"/>
    </source>
</evidence>
<dbReference type="EMBL" id="OZ075114">
    <property type="protein sequence ID" value="CAL5058228.1"/>
    <property type="molecule type" value="Genomic_DNA"/>
</dbReference>
<dbReference type="SUPFAM" id="SSF51735">
    <property type="entry name" value="NAD(P)-binding Rossmann-fold domains"/>
    <property type="match status" value="1"/>
</dbReference>
<dbReference type="Proteomes" id="UP001497457">
    <property type="component" value="Chromosome 4rd"/>
</dbReference>
<name>A0ABC9EJ88_9POAL</name>
<keyword evidence="3 4" id="KW-0443">Lipid metabolism</keyword>
<dbReference type="EC" id="1.2.1.84" evidence="4"/>
<comment type="catalytic activity">
    <reaction evidence="4">
        <text>a long-chain fatty acyl-CoA + 2 NADPH + 2 H(+) = a long-chain primary fatty alcohol + 2 NADP(+) + CoA</text>
        <dbReference type="Rhea" id="RHEA:52716"/>
        <dbReference type="ChEBI" id="CHEBI:15378"/>
        <dbReference type="ChEBI" id="CHEBI:57287"/>
        <dbReference type="ChEBI" id="CHEBI:57783"/>
        <dbReference type="ChEBI" id="CHEBI:58349"/>
        <dbReference type="ChEBI" id="CHEBI:77396"/>
        <dbReference type="ChEBI" id="CHEBI:83139"/>
        <dbReference type="EC" id="1.2.1.84"/>
    </reaction>
</comment>
<evidence type="ECO:0000313" key="8">
    <source>
        <dbReference type="Proteomes" id="UP001497457"/>
    </source>
</evidence>
<organism evidence="7 8">
    <name type="scientific">Urochloa decumbens</name>
    <dbReference type="NCBI Taxonomy" id="240449"/>
    <lineage>
        <taxon>Eukaryota</taxon>
        <taxon>Viridiplantae</taxon>
        <taxon>Streptophyta</taxon>
        <taxon>Embryophyta</taxon>
        <taxon>Tracheophyta</taxon>
        <taxon>Spermatophyta</taxon>
        <taxon>Magnoliopsida</taxon>
        <taxon>Liliopsida</taxon>
        <taxon>Poales</taxon>
        <taxon>Poaceae</taxon>
        <taxon>PACMAD clade</taxon>
        <taxon>Panicoideae</taxon>
        <taxon>Panicodae</taxon>
        <taxon>Paniceae</taxon>
        <taxon>Melinidinae</taxon>
        <taxon>Urochloa</taxon>
    </lineage>
</organism>
<evidence type="ECO:0000256" key="4">
    <source>
        <dbReference type="RuleBase" id="RU363097"/>
    </source>
</evidence>
<dbReference type="Pfam" id="PF03015">
    <property type="entry name" value="Sterile"/>
    <property type="match status" value="1"/>
</dbReference>
<keyword evidence="2 4" id="KW-0444">Lipid biosynthesis</keyword>
<feature type="domain" description="Thioester reductase (TE)" evidence="6">
    <location>
        <begin position="106"/>
        <end position="414"/>
    </location>
</feature>
<dbReference type="PANTHER" id="PTHR11011:SF117">
    <property type="entry name" value="FATTY ACYL-COA REDUCTASE"/>
    <property type="match status" value="1"/>
</dbReference>
<dbReference type="CDD" id="cd05236">
    <property type="entry name" value="FAR-N_SDR_e"/>
    <property type="match status" value="1"/>
</dbReference>
<proteinExistence type="inferred from homology"/>
<reference evidence="7 8" key="2">
    <citation type="submission" date="2024-10" db="EMBL/GenBank/DDBJ databases">
        <authorList>
            <person name="Ryan C."/>
        </authorList>
    </citation>
    <scope>NUCLEOTIDE SEQUENCE [LARGE SCALE GENOMIC DNA]</scope>
</reference>
<reference evidence="8" key="1">
    <citation type="submission" date="2024-06" db="EMBL/GenBank/DDBJ databases">
        <authorList>
            <person name="Ryan C."/>
        </authorList>
    </citation>
    <scope>NUCLEOTIDE SEQUENCE [LARGE SCALE GENOMIC DNA]</scope>
</reference>
<dbReference type="InterPro" id="IPR033640">
    <property type="entry name" value="FAR_C"/>
</dbReference>
<dbReference type="AlphaFoldDB" id="A0ABC9EJ88"/>
<dbReference type="InterPro" id="IPR026055">
    <property type="entry name" value="FAR"/>
</dbReference>
<dbReference type="Pfam" id="PF07993">
    <property type="entry name" value="NAD_binding_4"/>
    <property type="match status" value="1"/>
</dbReference>
<gene>
    <name evidence="7" type="ORF">URODEC1_LOCUS96092</name>
</gene>
<protein>
    <recommendedName>
        <fullName evidence="4">Fatty acyl-CoA reductase</fullName>
        <ecNumber evidence="4">1.2.1.84</ecNumber>
    </recommendedName>
</protein>
<evidence type="ECO:0000256" key="2">
    <source>
        <dbReference type="ARBA" id="ARBA00022516"/>
    </source>
</evidence>
<evidence type="ECO:0000259" key="5">
    <source>
        <dbReference type="Pfam" id="PF03015"/>
    </source>
</evidence>
<sequence length="576" mass="62847">MMISCVIPSAGCVIAATATNYRTLFAVGNGKGGHAHGRGALLPSSPLRKQHINGSATCRTRGGSSSCTGQRRAASEARPALAASSADNAAPGIGIAEFFVGKNLLITGGTGFLAKLLIEKILRESPSVGKIYVVIKAKDTEAASKRLQSEVVDTELFKCLQEIHGEDYHGFVARKLVPVAGDITVANIGIAPKHAHEIAEEVDIIVNSAANTSFDERYDVAMGINTMGPFRVMSFAHRFRKLKLFLQVSTAYVNGERQGVVLEKPFRLGDTIASELASAGSSQHKSGAMLDIEAEIKLAFDSRRRSDDSASFTQGMKCLGLERAKLHGWQDTYVFTKAMGEMVINCMRGDIPVVTIRPSIIESTLRDPIPGWIQGNRMMDPIVVNYGKGHLSGFIADPDCILDLVPVDMVVSVMLASMAKHGGGTAAGMHVYHVGSSTSNPLAIGDLVRFFYQHFERWPVADAAGQPILVAPFRLFDSIDKFTSSQVAAASSERRRRFRARFADQMAHLCSIYGPYTFYRGRFDSANMEKLLAEMSAEERARFNFDLRSLDWMDYVINVHIPGLRKHIMRSPRNVG</sequence>
<accession>A0ABC9EJ88</accession>
<comment type="function">
    <text evidence="4">Catalyzes the reduction of fatty acyl-CoA to fatty alcohols.</text>
</comment>
<evidence type="ECO:0000259" key="6">
    <source>
        <dbReference type="Pfam" id="PF07993"/>
    </source>
</evidence>
<dbReference type="GO" id="GO:0102965">
    <property type="term" value="F:alcohol-forming long-chain fatty acyl-CoA reductase activity"/>
    <property type="evidence" value="ECO:0007669"/>
    <property type="project" value="UniProtKB-EC"/>
</dbReference>
<comment type="similarity">
    <text evidence="1 4">Belongs to the fatty acyl-CoA reductase family.</text>
</comment>
<keyword evidence="8" id="KW-1185">Reference proteome</keyword>
<keyword evidence="4" id="KW-0560">Oxidoreductase</keyword>
<dbReference type="PANTHER" id="PTHR11011">
    <property type="entry name" value="MALE STERILITY PROTEIN 2-RELATED"/>
    <property type="match status" value="1"/>
</dbReference>